<dbReference type="EMBL" id="UYRR01000665">
    <property type="protein sequence ID" value="VDK18108.1"/>
    <property type="molecule type" value="Genomic_DNA"/>
</dbReference>
<evidence type="ECO:0000313" key="3">
    <source>
        <dbReference type="WBParaSite" id="ASIM_0000091001-mRNA-1"/>
    </source>
</evidence>
<dbReference type="Proteomes" id="UP000267096">
    <property type="component" value="Unassembled WGS sequence"/>
</dbReference>
<sequence>MRPKAKGEMRSFYECQNSPSLTMLTRPENANQMDTAMVDPWIEQTLAKGVLGLQQEFADLTGTVDPTLMKSFFQNTSTGRNRYRVRCYVV</sequence>
<reference evidence="1 2" key="2">
    <citation type="submission" date="2018-11" db="EMBL/GenBank/DDBJ databases">
        <authorList>
            <consortium name="Pathogen Informatics"/>
        </authorList>
    </citation>
    <scope>NUCLEOTIDE SEQUENCE [LARGE SCALE GENOMIC DNA]</scope>
</reference>
<keyword evidence="2" id="KW-1185">Reference proteome</keyword>
<reference evidence="3" key="1">
    <citation type="submission" date="2017-02" db="UniProtKB">
        <authorList>
            <consortium name="WormBaseParasite"/>
        </authorList>
    </citation>
    <scope>IDENTIFICATION</scope>
</reference>
<organism evidence="3">
    <name type="scientific">Anisakis simplex</name>
    <name type="common">Herring worm</name>
    <dbReference type="NCBI Taxonomy" id="6269"/>
    <lineage>
        <taxon>Eukaryota</taxon>
        <taxon>Metazoa</taxon>
        <taxon>Ecdysozoa</taxon>
        <taxon>Nematoda</taxon>
        <taxon>Chromadorea</taxon>
        <taxon>Rhabditida</taxon>
        <taxon>Spirurina</taxon>
        <taxon>Ascaridomorpha</taxon>
        <taxon>Ascaridoidea</taxon>
        <taxon>Anisakidae</taxon>
        <taxon>Anisakis</taxon>
        <taxon>Anisakis simplex complex</taxon>
    </lineage>
</organism>
<name>A0A0M3J074_ANISI</name>
<dbReference type="WBParaSite" id="ASIM_0000091001-mRNA-1">
    <property type="protein sequence ID" value="ASIM_0000091001-mRNA-1"/>
    <property type="gene ID" value="ASIM_0000091001"/>
</dbReference>
<accession>A0A0M3J074</accession>
<evidence type="ECO:0000313" key="1">
    <source>
        <dbReference type="EMBL" id="VDK18108.1"/>
    </source>
</evidence>
<gene>
    <name evidence="1" type="ORF">ASIM_LOCUS806</name>
</gene>
<proteinExistence type="predicted"/>
<dbReference type="AlphaFoldDB" id="A0A0M3J074"/>
<evidence type="ECO:0000313" key="2">
    <source>
        <dbReference type="Proteomes" id="UP000267096"/>
    </source>
</evidence>
<protein>
    <submittedName>
        <fullName evidence="3">Enoyl-CoA hydratase</fullName>
    </submittedName>
</protein>